<organism evidence="1 2">
    <name type="scientific">Gymnopilus junonius</name>
    <name type="common">Spectacular rustgill mushroom</name>
    <name type="synonym">Gymnopilus spectabilis subsp. junonius</name>
    <dbReference type="NCBI Taxonomy" id="109634"/>
    <lineage>
        <taxon>Eukaryota</taxon>
        <taxon>Fungi</taxon>
        <taxon>Dikarya</taxon>
        <taxon>Basidiomycota</taxon>
        <taxon>Agaricomycotina</taxon>
        <taxon>Agaricomycetes</taxon>
        <taxon>Agaricomycetidae</taxon>
        <taxon>Agaricales</taxon>
        <taxon>Agaricineae</taxon>
        <taxon>Hymenogastraceae</taxon>
        <taxon>Gymnopilus</taxon>
    </lineage>
</organism>
<dbReference type="EMBL" id="JADNYJ010000271">
    <property type="protein sequence ID" value="KAF8872322.1"/>
    <property type="molecule type" value="Genomic_DNA"/>
</dbReference>
<proteinExistence type="predicted"/>
<sequence length="88" mass="9713">MGVELGKVLAKNILAQLEKPEDVQGHDSSVCIPCHLCSDVDAQSSFRQRVLSTITKSTGRNNYITMSSTSKEKAILYYCTLICIECDL</sequence>
<dbReference type="InterPro" id="IPR023096">
    <property type="entry name" value="G6P_Isomerase_C"/>
</dbReference>
<evidence type="ECO:0000313" key="2">
    <source>
        <dbReference type="Proteomes" id="UP000724874"/>
    </source>
</evidence>
<evidence type="ECO:0000313" key="1">
    <source>
        <dbReference type="EMBL" id="KAF8872322.1"/>
    </source>
</evidence>
<gene>
    <name evidence="1" type="ORF">CPB84DRAFT_704230</name>
</gene>
<dbReference type="Gene3D" id="1.10.1390.10">
    <property type="match status" value="1"/>
</dbReference>
<dbReference type="GO" id="GO:0004347">
    <property type="term" value="F:glucose-6-phosphate isomerase activity"/>
    <property type="evidence" value="ECO:0007669"/>
    <property type="project" value="InterPro"/>
</dbReference>
<keyword evidence="2" id="KW-1185">Reference proteome</keyword>
<name>A0A9P5TEZ1_GYMJU</name>
<reference evidence="1" key="1">
    <citation type="submission" date="2020-11" db="EMBL/GenBank/DDBJ databases">
        <authorList>
            <consortium name="DOE Joint Genome Institute"/>
            <person name="Ahrendt S."/>
            <person name="Riley R."/>
            <person name="Andreopoulos W."/>
            <person name="LaButti K."/>
            <person name="Pangilinan J."/>
            <person name="Ruiz-duenas F.J."/>
            <person name="Barrasa J.M."/>
            <person name="Sanchez-Garcia M."/>
            <person name="Camarero S."/>
            <person name="Miyauchi S."/>
            <person name="Serrano A."/>
            <person name="Linde D."/>
            <person name="Babiker R."/>
            <person name="Drula E."/>
            <person name="Ayuso-Fernandez I."/>
            <person name="Pacheco R."/>
            <person name="Padilla G."/>
            <person name="Ferreira P."/>
            <person name="Barriuso J."/>
            <person name="Kellner H."/>
            <person name="Castanera R."/>
            <person name="Alfaro M."/>
            <person name="Ramirez L."/>
            <person name="Pisabarro A.G."/>
            <person name="Kuo A."/>
            <person name="Tritt A."/>
            <person name="Lipzen A."/>
            <person name="He G."/>
            <person name="Yan M."/>
            <person name="Ng V."/>
            <person name="Cullen D."/>
            <person name="Martin F."/>
            <person name="Rosso M.-N."/>
            <person name="Henrissat B."/>
            <person name="Hibbett D."/>
            <person name="Martinez A.T."/>
            <person name="Grigoriev I.V."/>
        </authorList>
    </citation>
    <scope>NUCLEOTIDE SEQUENCE</scope>
    <source>
        <strain evidence="1">AH 44721</strain>
    </source>
</reference>
<comment type="caution">
    <text evidence="1">The sequence shown here is derived from an EMBL/GenBank/DDBJ whole genome shotgun (WGS) entry which is preliminary data.</text>
</comment>
<accession>A0A9P5TEZ1</accession>
<protein>
    <submittedName>
        <fullName evidence="1">Uncharacterized protein</fullName>
    </submittedName>
</protein>
<dbReference type="Proteomes" id="UP000724874">
    <property type="component" value="Unassembled WGS sequence"/>
</dbReference>
<dbReference type="AlphaFoldDB" id="A0A9P5TEZ1"/>
<dbReference type="GO" id="GO:0006096">
    <property type="term" value="P:glycolytic process"/>
    <property type="evidence" value="ECO:0007669"/>
    <property type="project" value="InterPro"/>
</dbReference>
<dbReference type="OrthoDB" id="10675728at2759"/>